<dbReference type="SMART" id="SM00481">
    <property type="entry name" value="POLIIIAc"/>
    <property type="match status" value="1"/>
</dbReference>
<dbReference type="InterPro" id="IPR011708">
    <property type="entry name" value="DNA_pol3_alpha_NTPase_dom"/>
</dbReference>
<dbReference type="InterPro" id="IPR004013">
    <property type="entry name" value="PHP_dom"/>
</dbReference>
<dbReference type="Pfam" id="PF02811">
    <property type="entry name" value="PHP"/>
    <property type="match status" value="1"/>
</dbReference>
<dbReference type="STRING" id="1798364.A3G54_00065"/>
<dbReference type="Pfam" id="PF14579">
    <property type="entry name" value="HHH_6"/>
    <property type="match status" value="1"/>
</dbReference>
<sequence length="1080" mass="121055">MSFVHLHTHSHYSLLDGLSKIKDLVREAARMEMPALAITDHGNLYGAIEFYKAAKSAGIKPIIGVEAYIASRSLKDKEPGVDERRYHLILLAENDEGYHNLIELVTTSHLEGFYYKPRMDKELLRKHSKGIIALSGCMSGEISRAVARNDTESAQKLVSEYKDIFGKENFFLEISHNPGIEGHEEIQKGLTLLARQTETPLVATQDSHYLKPEDAEAQDILLAVQTNSKIDNEDRLTMKAGDFSFRSPKAMREFFKDFPDACDNTLKIANRVRVSIPMGVIQLPHYDVPGGKGPEKYLAELCYERLPQKYPAVTLEIKKRLDYELGVIGKTGFSTYFLMVQDFVNWARTEGIVVGPGRGSAAGSLVSYVLGITNIDPIAYNLIFERFMNPDRISPPDIDLDFADTGRDRVLEYVRNKYGRDKVASIITFGTMAARAAIRDAGRALGVPYAFCDQLAKLIPFNPTQGMKEGWLAECLEDVEELKKIYKENAEAKKLIDSAIKLEGVARHASVHACGVVITKDPLKNIVPLQYATGNEVTGNVVVTQYEMHAIEDLGLLKVDFLGLKNLSIIENTLNLVKKRHGTTLNLDQINHEDTNVFKTLAEGKTIGVFQLEGQGMTRYLKDLGPTNIEDIIAMISLYRPGPMELIPSYIKRKHGHERVTYLHPKLEPILKNTYGIAVYQEQLMQIAQALAGFTLAEADTLRKAVGKKIRSLLEEQTEKFVAKMIENKIEKNVAKKLGELLEPFARYGFNRSHAASYAEVAYQTAFLKTYYPIEFMTSLMNADEKDVERVGFLIKEASELEIEVLPPEINSSYENFAPEEKNGKPAIRFGLLAIKNVGSNVVRAIIHTREQDGQFSSLTNFLERVPYQDLNKKSLEALVKSGAMDSLGERSQMLENIEALLAHHRDSTKDINSSQTSLFGNSGQKLSSTLVLKEFPPATQEEKLRWEKELLGLFISGHPLEKFRKLLARQKTNIKMIKTFTEGSPVVVGGIIEEFKKVLTKQNQPMLFLKIADLSDSIETVVFPRLLSNNGNVFALDKCVVIKGKVSIRNGNPSIICEDARNLGEKNEERKSREESLIG</sequence>
<evidence type="ECO:0000256" key="2">
    <source>
        <dbReference type="ARBA" id="ARBA00012417"/>
    </source>
</evidence>
<dbReference type="InterPro" id="IPR016195">
    <property type="entry name" value="Pol/histidinol_Pase-like"/>
</dbReference>
<dbReference type="InterPro" id="IPR004365">
    <property type="entry name" value="NA-bd_OB_tRNA"/>
</dbReference>
<dbReference type="InterPro" id="IPR040982">
    <property type="entry name" value="DNA_pol3_finger"/>
</dbReference>
<dbReference type="Pfam" id="PF17657">
    <property type="entry name" value="DNA_pol3_finger"/>
    <property type="match status" value="1"/>
</dbReference>
<dbReference type="Gene3D" id="3.20.20.140">
    <property type="entry name" value="Metal-dependent hydrolases"/>
    <property type="match status" value="1"/>
</dbReference>
<evidence type="ECO:0000256" key="7">
    <source>
        <dbReference type="ARBA" id="ARBA00022932"/>
    </source>
</evidence>
<dbReference type="InterPro" id="IPR004805">
    <property type="entry name" value="DnaE2/DnaE/PolC"/>
</dbReference>
<organism evidence="10 11">
    <name type="scientific">Candidatus Giovannonibacteria bacterium RIFCSPLOWO2_12_FULL_44_15</name>
    <dbReference type="NCBI Taxonomy" id="1798364"/>
    <lineage>
        <taxon>Bacteria</taxon>
        <taxon>Candidatus Giovannoniibacteriota</taxon>
    </lineage>
</organism>
<dbReference type="NCBIfam" id="TIGR00594">
    <property type="entry name" value="polc"/>
    <property type="match status" value="1"/>
</dbReference>
<gene>
    <name evidence="10" type="ORF">A3G54_00065</name>
</gene>
<evidence type="ECO:0000313" key="10">
    <source>
        <dbReference type="EMBL" id="OGF93370.1"/>
    </source>
</evidence>
<evidence type="ECO:0000256" key="8">
    <source>
        <dbReference type="ARBA" id="ARBA00049244"/>
    </source>
</evidence>
<name>A0A1F5Y001_9BACT</name>
<dbReference type="InterPro" id="IPR029460">
    <property type="entry name" value="DNAPol_HHH"/>
</dbReference>
<dbReference type="InterPro" id="IPR041931">
    <property type="entry name" value="DNA_pol3_alpha_thumb_dom"/>
</dbReference>
<dbReference type="Pfam" id="PF07733">
    <property type="entry name" value="DNA_pol3_alpha"/>
    <property type="match status" value="1"/>
</dbReference>
<evidence type="ECO:0000313" key="11">
    <source>
        <dbReference type="Proteomes" id="UP000178894"/>
    </source>
</evidence>
<keyword evidence="6" id="KW-0235">DNA replication</keyword>
<comment type="caution">
    <text evidence="10">The sequence shown here is derived from an EMBL/GenBank/DDBJ whole genome shotgun (WGS) entry which is preliminary data.</text>
</comment>
<protein>
    <recommendedName>
        <fullName evidence="3">DNA polymerase III subunit alpha</fullName>
        <ecNumber evidence="2">2.7.7.7</ecNumber>
    </recommendedName>
</protein>
<evidence type="ECO:0000256" key="3">
    <source>
        <dbReference type="ARBA" id="ARBA00019114"/>
    </source>
</evidence>
<dbReference type="GO" id="GO:0003676">
    <property type="term" value="F:nucleic acid binding"/>
    <property type="evidence" value="ECO:0007669"/>
    <property type="project" value="InterPro"/>
</dbReference>
<evidence type="ECO:0000256" key="6">
    <source>
        <dbReference type="ARBA" id="ARBA00022705"/>
    </source>
</evidence>
<reference evidence="10 11" key="1">
    <citation type="journal article" date="2016" name="Nat. Commun.">
        <title>Thousands of microbial genomes shed light on interconnected biogeochemical processes in an aquifer system.</title>
        <authorList>
            <person name="Anantharaman K."/>
            <person name="Brown C.T."/>
            <person name="Hug L.A."/>
            <person name="Sharon I."/>
            <person name="Castelle C.J."/>
            <person name="Probst A.J."/>
            <person name="Thomas B.C."/>
            <person name="Singh A."/>
            <person name="Wilkins M.J."/>
            <person name="Karaoz U."/>
            <person name="Brodie E.L."/>
            <person name="Williams K.H."/>
            <person name="Hubbard S.S."/>
            <person name="Banfield J.F."/>
        </authorList>
    </citation>
    <scope>NUCLEOTIDE SEQUENCE [LARGE SCALE GENOMIC DNA]</scope>
</reference>
<evidence type="ECO:0000256" key="5">
    <source>
        <dbReference type="ARBA" id="ARBA00022695"/>
    </source>
</evidence>
<dbReference type="Proteomes" id="UP000178894">
    <property type="component" value="Unassembled WGS sequence"/>
</dbReference>
<accession>A0A1F5Y001</accession>
<dbReference type="CDD" id="cd04485">
    <property type="entry name" value="DnaE_OBF"/>
    <property type="match status" value="1"/>
</dbReference>
<dbReference type="GO" id="GO:0003887">
    <property type="term" value="F:DNA-directed DNA polymerase activity"/>
    <property type="evidence" value="ECO:0007669"/>
    <property type="project" value="UniProtKB-KW"/>
</dbReference>
<dbReference type="Pfam" id="PF01336">
    <property type="entry name" value="tRNA_anti-codon"/>
    <property type="match status" value="1"/>
</dbReference>
<proteinExistence type="predicted"/>
<keyword evidence="4" id="KW-0808">Transferase</keyword>
<dbReference type="PANTHER" id="PTHR32294:SF0">
    <property type="entry name" value="DNA POLYMERASE III SUBUNIT ALPHA"/>
    <property type="match status" value="1"/>
</dbReference>
<dbReference type="CDD" id="cd12113">
    <property type="entry name" value="PHP_PolIIIA_DnaE3"/>
    <property type="match status" value="1"/>
</dbReference>
<dbReference type="EMBL" id="MFIQ01000020">
    <property type="protein sequence ID" value="OGF93370.1"/>
    <property type="molecule type" value="Genomic_DNA"/>
</dbReference>
<evidence type="ECO:0000256" key="4">
    <source>
        <dbReference type="ARBA" id="ARBA00022679"/>
    </source>
</evidence>
<comment type="subcellular location">
    <subcellularLocation>
        <location evidence="1">Cytoplasm</location>
    </subcellularLocation>
</comment>
<dbReference type="GO" id="GO:0006260">
    <property type="term" value="P:DNA replication"/>
    <property type="evidence" value="ECO:0007669"/>
    <property type="project" value="UniProtKB-KW"/>
</dbReference>
<feature type="domain" description="Polymerase/histidinol phosphatase N-terminal" evidence="9">
    <location>
        <begin position="4"/>
        <end position="71"/>
    </location>
</feature>
<dbReference type="Gene3D" id="1.10.10.1600">
    <property type="entry name" value="Bacterial DNA polymerase III alpha subunit, thumb domain"/>
    <property type="match status" value="1"/>
</dbReference>
<keyword evidence="5" id="KW-0548">Nucleotidyltransferase</keyword>
<dbReference type="Gene3D" id="1.10.150.870">
    <property type="match status" value="1"/>
</dbReference>
<dbReference type="SUPFAM" id="SSF89550">
    <property type="entry name" value="PHP domain-like"/>
    <property type="match status" value="1"/>
</dbReference>
<dbReference type="PANTHER" id="PTHR32294">
    <property type="entry name" value="DNA POLYMERASE III SUBUNIT ALPHA"/>
    <property type="match status" value="1"/>
</dbReference>
<dbReference type="NCBIfam" id="NF005298">
    <property type="entry name" value="PRK06826.1"/>
    <property type="match status" value="1"/>
</dbReference>
<evidence type="ECO:0000259" key="9">
    <source>
        <dbReference type="SMART" id="SM00481"/>
    </source>
</evidence>
<dbReference type="GO" id="GO:0005737">
    <property type="term" value="C:cytoplasm"/>
    <property type="evidence" value="ECO:0007669"/>
    <property type="project" value="UniProtKB-SubCell"/>
</dbReference>
<comment type="catalytic activity">
    <reaction evidence="8">
        <text>DNA(n) + a 2'-deoxyribonucleoside 5'-triphosphate = DNA(n+1) + diphosphate</text>
        <dbReference type="Rhea" id="RHEA:22508"/>
        <dbReference type="Rhea" id="RHEA-COMP:17339"/>
        <dbReference type="Rhea" id="RHEA-COMP:17340"/>
        <dbReference type="ChEBI" id="CHEBI:33019"/>
        <dbReference type="ChEBI" id="CHEBI:61560"/>
        <dbReference type="ChEBI" id="CHEBI:173112"/>
        <dbReference type="EC" id="2.7.7.7"/>
    </reaction>
</comment>
<evidence type="ECO:0000256" key="1">
    <source>
        <dbReference type="ARBA" id="ARBA00004496"/>
    </source>
</evidence>
<keyword evidence="7" id="KW-0239">DNA-directed DNA polymerase</keyword>
<dbReference type="AlphaFoldDB" id="A0A1F5Y001"/>
<dbReference type="GO" id="GO:0008408">
    <property type="term" value="F:3'-5' exonuclease activity"/>
    <property type="evidence" value="ECO:0007669"/>
    <property type="project" value="InterPro"/>
</dbReference>
<dbReference type="EC" id="2.7.7.7" evidence="2"/>
<dbReference type="InterPro" id="IPR003141">
    <property type="entry name" value="Pol/His_phosphatase_N"/>
</dbReference>
<dbReference type="NCBIfam" id="NF004226">
    <property type="entry name" value="PRK05673.1"/>
    <property type="match status" value="1"/>
</dbReference>